<reference evidence="1" key="1">
    <citation type="journal article" date="2015" name="Nature">
        <title>Complex archaea that bridge the gap between prokaryotes and eukaryotes.</title>
        <authorList>
            <person name="Spang A."/>
            <person name="Saw J.H."/>
            <person name="Jorgensen S.L."/>
            <person name="Zaremba-Niedzwiedzka K."/>
            <person name="Martijn J."/>
            <person name="Lind A.E."/>
            <person name="van Eijk R."/>
            <person name="Schleper C."/>
            <person name="Guy L."/>
            <person name="Ettema T.J."/>
        </authorList>
    </citation>
    <scope>NUCLEOTIDE SEQUENCE</scope>
</reference>
<sequence>MTLINLADAKNPTSATNGLHSISNKKVYFGHPNNLSKELLTVSVPTVCCQEHGAMLAITKWDEGTLWRCPACNEGCIELNELVEVQKR</sequence>
<proteinExistence type="predicted"/>
<dbReference type="AlphaFoldDB" id="A0A0F9HKR0"/>
<gene>
    <name evidence="1" type="ORF">LCGC14_2051900</name>
</gene>
<organism evidence="1">
    <name type="scientific">marine sediment metagenome</name>
    <dbReference type="NCBI Taxonomy" id="412755"/>
    <lineage>
        <taxon>unclassified sequences</taxon>
        <taxon>metagenomes</taxon>
        <taxon>ecological metagenomes</taxon>
    </lineage>
</organism>
<accession>A0A0F9HKR0</accession>
<protein>
    <submittedName>
        <fullName evidence="1">Uncharacterized protein</fullName>
    </submittedName>
</protein>
<name>A0A0F9HKR0_9ZZZZ</name>
<evidence type="ECO:0000313" key="1">
    <source>
        <dbReference type="EMBL" id="KKL75737.1"/>
    </source>
</evidence>
<dbReference type="EMBL" id="LAZR01024264">
    <property type="protein sequence ID" value="KKL75737.1"/>
    <property type="molecule type" value="Genomic_DNA"/>
</dbReference>
<comment type="caution">
    <text evidence="1">The sequence shown here is derived from an EMBL/GenBank/DDBJ whole genome shotgun (WGS) entry which is preliminary data.</text>
</comment>